<feature type="signal peptide" evidence="4">
    <location>
        <begin position="1"/>
        <end position="17"/>
    </location>
</feature>
<dbReference type="PROSITE" id="PS50240">
    <property type="entry name" value="TRYPSIN_DOM"/>
    <property type="match status" value="3"/>
</dbReference>
<dbReference type="InterPro" id="IPR001254">
    <property type="entry name" value="Trypsin_dom"/>
</dbReference>
<feature type="domain" description="Peptidase S1" evidence="5">
    <location>
        <begin position="1428"/>
        <end position="1667"/>
    </location>
</feature>
<dbReference type="InterPro" id="IPR000436">
    <property type="entry name" value="Sushi_SCR_CCP_dom"/>
</dbReference>
<evidence type="ECO:0000259" key="6">
    <source>
        <dbReference type="PROSITE" id="PS50923"/>
    </source>
</evidence>
<feature type="chain" id="PRO_5044654905" evidence="4">
    <location>
        <begin position="18"/>
        <end position="1947"/>
    </location>
</feature>
<dbReference type="InterPro" id="IPR035976">
    <property type="entry name" value="Sushi/SCR/CCP_sf"/>
</dbReference>
<reference evidence="8 9" key="1">
    <citation type="submission" date="2025-04" db="UniProtKB">
        <authorList>
            <consortium name="RefSeq"/>
        </authorList>
    </citation>
    <scope>IDENTIFICATION</scope>
    <source>
        <tissue evidence="8 9">Total insect</tissue>
    </source>
</reference>
<organism evidence="9">
    <name type="scientific">Thrips palmi</name>
    <name type="common">Melon thrips</name>
    <dbReference type="NCBI Taxonomy" id="161013"/>
    <lineage>
        <taxon>Eukaryota</taxon>
        <taxon>Metazoa</taxon>
        <taxon>Ecdysozoa</taxon>
        <taxon>Arthropoda</taxon>
        <taxon>Hexapoda</taxon>
        <taxon>Insecta</taxon>
        <taxon>Pterygota</taxon>
        <taxon>Neoptera</taxon>
        <taxon>Paraneoptera</taxon>
        <taxon>Thysanoptera</taxon>
        <taxon>Terebrantia</taxon>
        <taxon>Thripoidea</taxon>
        <taxon>Thripidae</taxon>
        <taxon>Thrips</taxon>
    </lineage>
</organism>
<dbReference type="GO" id="GO:0004252">
    <property type="term" value="F:serine-type endopeptidase activity"/>
    <property type="evidence" value="ECO:0007669"/>
    <property type="project" value="InterPro"/>
</dbReference>
<dbReference type="GeneID" id="117644454"/>
<dbReference type="RefSeq" id="XP_034239848.1">
    <property type="nucleotide sequence ID" value="XM_034383957.1"/>
</dbReference>
<proteinExistence type="predicted"/>
<keyword evidence="4" id="KW-0732">Signal</keyword>
<evidence type="ECO:0000256" key="4">
    <source>
        <dbReference type="SAM" id="SignalP"/>
    </source>
</evidence>
<evidence type="ECO:0000313" key="8">
    <source>
        <dbReference type="RefSeq" id="XP_034239848.1"/>
    </source>
</evidence>
<dbReference type="InterPro" id="IPR018114">
    <property type="entry name" value="TRYPSIN_HIS"/>
</dbReference>
<dbReference type="SUPFAM" id="SSF50494">
    <property type="entry name" value="Trypsin-like serine proteases"/>
    <property type="match status" value="6"/>
</dbReference>
<dbReference type="Gene3D" id="2.10.70.10">
    <property type="entry name" value="Complement Module, domain 1"/>
    <property type="match status" value="1"/>
</dbReference>
<evidence type="ECO:0000256" key="1">
    <source>
        <dbReference type="ARBA" id="ARBA00023157"/>
    </source>
</evidence>
<feature type="domain" description="Sushi" evidence="6">
    <location>
        <begin position="245"/>
        <end position="318"/>
    </location>
</feature>
<dbReference type="RefSeq" id="XP_034239849.1">
    <property type="nucleotide sequence ID" value="XM_034383958.1"/>
</dbReference>
<dbReference type="Proteomes" id="UP000515158">
    <property type="component" value="Unplaced"/>
</dbReference>
<feature type="domain" description="Peptidase S1" evidence="5">
    <location>
        <begin position="593"/>
        <end position="836"/>
    </location>
</feature>
<dbReference type="SUPFAM" id="SSF57535">
    <property type="entry name" value="Complement control module/SCR domain"/>
    <property type="match status" value="2"/>
</dbReference>
<keyword evidence="7" id="KW-1185">Reference proteome</keyword>
<dbReference type="InterPro" id="IPR001314">
    <property type="entry name" value="Peptidase_S1A"/>
</dbReference>
<gene>
    <name evidence="8 9 10" type="primary">LOC117644454</name>
</gene>
<feature type="region of interest" description="Disordered" evidence="3">
    <location>
        <begin position="1669"/>
        <end position="1692"/>
    </location>
</feature>
<dbReference type="KEGG" id="tpal:117644454"/>
<dbReference type="PROSITE" id="PS50923">
    <property type="entry name" value="SUSHI"/>
    <property type="match status" value="3"/>
</dbReference>
<dbReference type="InterPro" id="IPR043504">
    <property type="entry name" value="Peptidase_S1_PA_chymotrypsin"/>
</dbReference>
<dbReference type="PRINTS" id="PR00722">
    <property type="entry name" value="CHYMOTRYPSIN"/>
</dbReference>
<accession>A0A6P8ZM22</accession>
<comment type="caution">
    <text evidence="2">Lacks conserved residue(s) required for the propagation of feature annotation.</text>
</comment>
<keyword evidence="2" id="KW-0768">Sushi</keyword>
<dbReference type="InterPro" id="IPR009003">
    <property type="entry name" value="Peptidase_S1_PA"/>
</dbReference>
<dbReference type="InterPro" id="IPR051333">
    <property type="entry name" value="CLIP_Serine_Protease"/>
</dbReference>
<dbReference type="Gene3D" id="2.40.10.10">
    <property type="entry name" value="Trypsin-like serine proteases"/>
    <property type="match status" value="9"/>
</dbReference>
<dbReference type="PANTHER" id="PTHR24260">
    <property type="match status" value="1"/>
</dbReference>
<evidence type="ECO:0000313" key="7">
    <source>
        <dbReference type="Proteomes" id="UP000515158"/>
    </source>
</evidence>
<keyword evidence="1" id="KW-1015">Disulfide bond</keyword>
<protein>
    <submittedName>
        <fullName evidence="8 9">Uncharacterized protein LOC117644454 isoform X1</fullName>
    </submittedName>
</protein>
<evidence type="ECO:0000256" key="2">
    <source>
        <dbReference type="PROSITE-ProRule" id="PRU00302"/>
    </source>
</evidence>
<evidence type="ECO:0000313" key="10">
    <source>
        <dbReference type="RefSeq" id="XP_034239850.1"/>
    </source>
</evidence>
<evidence type="ECO:0000256" key="3">
    <source>
        <dbReference type="SAM" id="MobiDB-lite"/>
    </source>
</evidence>
<dbReference type="SMART" id="SM00020">
    <property type="entry name" value="Tryp_SPc"/>
    <property type="match status" value="1"/>
</dbReference>
<dbReference type="GO" id="GO:0006508">
    <property type="term" value="P:proteolysis"/>
    <property type="evidence" value="ECO:0007669"/>
    <property type="project" value="InterPro"/>
</dbReference>
<dbReference type="OrthoDB" id="8237088at2759"/>
<dbReference type="CDD" id="cd00190">
    <property type="entry name" value="Tryp_SPc"/>
    <property type="match status" value="1"/>
</dbReference>
<dbReference type="PROSITE" id="PS00134">
    <property type="entry name" value="TRYPSIN_HIS"/>
    <property type="match status" value="1"/>
</dbReference>
<name>A0A6P8ZM22_THRPL</name>
<dbReference type="CDD" id="cd00033">
    <property type="entry name" value="CCP"/>
    <property type="match status" value="3"/>
</dbReference>
<dbReference type="Pfam" id="PF00089">
    <property type="entry name" value="Trypsin"/>
    <property type="match status" value="3"/>
</dbReference>
<sequence length="1947" mass="214589">MILTLFVMYLYAQPVLLACPPIQLKTVLAACTLEGKPIDCALHPVPVGTLATFRCKPGLKIKFGYLPASSFVSRCGLDGVWSDGPFRCERERTTAPPTTQAALWEDEAACPPIQLKTVLAACTLEGKPIDCALHPVPVGTLATFRCKPGLKIKFGYLPASSFVSRCGLDGVWSDGPFRCERERTTAPPTTQAALWEDVVTTVLATTQAQAEGQVTTVLATTQAQAEGQVTTVPSTTQAVLVQDKVVCPPLKSKTVLPECRLEGQSVECEDQPAPVGTVARFRCKPLHQFLFGYLPDSRFQSRCGADGQWTVRPFRCEPICGQPTGKGIGFIRDGNLTSSAADFPWHVIIFDLTQDMKQICGGTLISAKFVVSAAHCFHDGKKALFPTMYMAGFGKIKRSVSVPEPNEQYRELEKIYLKDFGGIKELYSNDIALLQLTAEVDITAATMPACMDWGLQLPSLRHRQRGAVVGFGDTSARSHDNLRFGMLPFINSAECKRDVSESLAVYNKLPDKFCIGFVNRTTVAKGDSGGGIAFPDDDRVWYLRGVVSLGSSQETTVSFFTNVTLYVPWISSIIQRGEMSGRRCGVDVNQASVVSGEPAGQFDFPWEVDVYFKETSKHNFESLTTGALVKPNLIITRAKVTSSTGQPIDLAEYPAAWLRVTSRLSARVKDLQKARNISEVVRSFFPSDVLSGSGLFYNFVLLELKQPLHLMPVCLDWTGGALLLKERYGMSLRDREQDDVTMWTRLPILNATACKKKVTPQPNSHHICTFQSAFLRVFFGGEGSDRLHNSLYVFADNTWFLRGVVSQNAASDNGTVSIYTDMSDRGIREWLAKTSDMMGRPTCGNVHLCEPLRSGLSLSGHMPWSVAVEIQDGTGNTVQRSGILIEPNAVLTDASALVNLTAWDGSNNDLANYTDSLSVLWTDTNNRLKTSRVVRISLYESAEAQRKSRRRFDIALLELHPDQPVFSTPVCLDLNGNVLQQLATGQLGLVEAWASWGPANHSLVSVPYMLPTECNTQLQQSMNRSRESIEFCTLAGPGVLDSAAQGGGYLVSSGSQWFLQGLFTDYARLRHRTIFLAADFRDAALRRWLRGELNKLKKVTSKPPEEKTPTNCVGGRPSETDCGFFNSKDELQDDNDFIFKTSRNRMEWNVQVHVNRGAPLWDVRAGVLVRTSMVLTSALDLFVRSTNESSSNAIPASDVIVKYLTADGRGPFSVEVQRIHLRERLEASWHELNPHLHFDLALLELSAAVTLMPACVPTPGPITAHYNAMSEGLIEVWEDTYSSQRTLLPAWYRQLGQCNITLNRLDLSNAEFCAETKTGDLLRPLPIGAGFSILSQGEKGAWFVRGIHGTDWNTTFKGGPTPIFYFLDLPVIKSWIHEKMQLRSADGTSLSLPVPKPQPFAAPAGTPSAKCGQTSLPLYSLAFNQFGLIDMSEPPITLTGPLPWSVAIYIGNNFETFTSGVLVRENVVLTDANMLVVPRSSWNESGIVRTVDPSEVRVMWVSHTGRRQSSQVLSVQARERDRGTYQTSRTFDVALLRLKTPLPNSPACWSRHLPKLKRYQLGVIDAWNVSVLDFQSDVLAMPYVDVGLQRCAFSMLPFPYFNITPERYCTGPVKVPAKAGAGFLVRRDDSWFLHGILSFIVVDKFKQWVITDVAEEGVSTWLHDNLEGETKPEAAPQGAPPSEPSAPSQCGKTTLSLHTLKENDTLANHLPWSMVVYTKDTNGTVRMRPGVLVRHDIVLTGASLSAKPLNLSEAAHSASTFVAWVNPSGRRLRFQVLAVHIYHPDSSSDMVDLALLQLQSPFPDSMVACVDTVNPPPSLADGQLGVMETWNGDPFSSTEFTVVARAPESSETCQRLYSNSANMTSEMFCLKGTRAQEHTLKKRHGNKIFLHVKPGSGFLVRKGDSWFLRGVVASSVRPASEDTLVFTDLGAPDVRAWLQEKLSSTMQ</sequence>
<feature type="domain" description="Sushi" evidence="6">
    <location>
        <begin position="17"/>
        <end position="90"/>
    </location>
</feature>
<dbReference type="RefSeq" id="XP_034239850.1">
    <property type="nucleotide sequence ID" value="XM_034383959.1"/>
</dbReference>
<evidence type="ECO:0000259" key="5">
    <source>
        <dbReference type="PROSITE" id="PS50240"/>
    </source>
</evidence>
<evidence type="ECO:0000313" key="9">
    <source>
        <dbReference type="RefSeq" id="XP_034239849.1"/>
    </source>
</evidence>
<dbReference type="PANTHER" id="PTHR24260:SF136">
    <property type="entry name" value="GH08193P-RELATED"/>
    <property type="match status" value="1"/>
</dbReference>
<feature type="domain" description="Sushi" evidence="6">
    <location>
        <begin position="108"/>
        <end position="181"/>
    </location>
</feature>
<feature type="domain" description="Peptidase S1" evidence="5">
    <location>
        <begin position="331"/>
        <end position="575"/>
    </location>
</feature>